<dbReference type="Gene3D" id="3.40.91.80">
    <property type="match status" value="1"/>
</dbReference>
<dbReference type="REBASE" id="159314">
    <property type="entry name" value="Cspisl2ORF2470P"/>
</dbReference>
<name>A0A178MAH6_9CHLR</name>
<dbReference type="OrthoDB" id="9182160at2"/>
<sequence>MTQTKLADLQDAVQIPQKLTSLQDYYHTCQSFLNLISELTRIVSPTKNHYIFYQYSQAENFQITRPINTKLFIEIAQEFDVAWQQFLQFLIDLRQHQEQITCLPSAVTYLKTSPINRIVYTIQQAIGCIGDSLPNSNQARKRAGQLFELLVKLILQEIGLVCESRTVHIPVPHYPDIQISYELDLVFSRYHTIVAAETRFINPNEIIGSIKTTSKDRIDKIFLDKYLLTKLLGRNIPVVAIFLHDVQRARIRNNDFGVNSTFKSNHFLGYTIALNQLDGVYYVDSETVLNDRLRPYISDFQSFLTKDLWRLSK</sequence>
<reference evidence="1 2" key="1">
    <citation type="submission" date="2016-04" db="EMBL/GenBank/DDBJ databases">
        <title>Chloroflexus islandicus sp. nov., a thermophilic filamentous anoxygenic phototrophic bacterium from geyser Strokkur (Iceland).</title>
        <authorList>
            <person name="Gaisin V.A."/>
            <person name="Kalashnikov A.M."/>
            <person name="Sukhacheva M.V."/>
            <person name="Grouzdev D.S."/>
            <person name="Ivanov T.M."/>
            <person name="Kuznetsov B."/>
            <person name="Gorlenko V.M."/>
        </authorList>
    </citation>
    <scope>NUCLEOTIDE SEQUENCE [LARGE SCALE GENOMIC DNA]</scope>
    <source>
        <strain evidence="2">isl-2</strain>
    </source>
</reference>
<comment type="caution">
    <text evidence="1">The sequence shown here is derived from an EMBL/GenBank/DDBJ whole genome shotgun (WGS) entry which is preliminary data.</text>
</comment>
<proteinExistence type="predicted"/>
<gene>
    <name evidence="1" type="ORF">A6A03_02470</name>
</gene>
<dbReference type="InterPro" id="IPR038365">
    <property type="entry name" value="EcoRII_C_sf"/>
</dbReference>
<dbReference type="Proteomes" id="UP000078287">
    <property type="component" value="Unassembled WGS sequence"/>
</dbReference>
<dbReference type="EMBL" id="LWQS01000060">
    <property type="protein sequence ID" value="OAN45038.1"/>
    <property type="molecule type" value="Genomic_DNA"/>
</dbReference>
<evidence type="ECO:0000313" key="2">
    <source>
        <dbReference type="Proteomes" id="UP000078287"/>
    </source>
</evidence>
<protein>
    <submittedName>
        <fullName evidence="1">Uncharacterized protein</fullName>
    </submittedName>
</protein>
<accession>A0A178MAH6</accession>
<dbReference type="AlphaFoldDB" id="A0A178MAH6"/>
<evidence type="ECO:0000313" key="1">
    <source>
        <dbReference type="EMBL" id="OAN45038.1"/>
    </source>
</evidence>
<dbReference type="RefSeq" id="WP_066788402.1">
    <property type="nucleotide sequence ID" value="NZ_LWQS01000060.1"/>
</dbReference>
<keyword evidence="2" id="KW-1185">Reference proteome</keyword>
<organism evidence="1 2">
    <name type="scientific">Chloroflexus islandicus</name>
    <dbReference type="NCBI Taxonomy" id="1707952"/>
    <lineage>
        <taxon>Bacteria</taxon>
        <taxon>Bacillati</taxon>
        <taxon>Chloroflexota</taxon>
        <taxon>Chloroflexia</taxon>
        <taxon>Chloroflexales</taxon>
        <taxon>Chloroflexineae</taxon>
        <taxon>Chloroflexaceae</taxon>
        <taxon>Chloroflexus</taxon>
    </lineage>
</organism>